<gene>
    <name evidence="2" type="ORF">LSUB1_G000600</name>
</gene>
<proteinExistence type="predicted"/>
<evidence type="ECO:0000313" key="2">
    <source>
        <dbReference type="EMBL" id="TVY44769.1"/>
    </source>
</evidence>
<sequence length="329" mass="36937">MSQLPEGPSTGISPAAMKPLIFSMPDFTPDTRLRVFGQDFHVHSSFLKLHSAFFRTFLDSPEKGLPATSCGFRYEWVTEVDKDDTWSLVWAGSTEKSGTVSDVGKFTGDQNAEISAFTIVIQAIYNWRFIIRSPAQLCVATKMADYHCTLPSLSKSLYVAFGRSREFCDSPLPGMYDIADGPVEQPKYLMIKDKKLKQLAALAHHSICRQVLSTQQHLSQEIVKLDPEYTMIYQKQELGIMVANISGNSGEVPSIRLPSLYRQLVDGALGNELEGLLQNNLALYPAAIGLISISFTDKPGDWNTWCDDYFLCLEIEDDELPWDVNEQDW</sequence>
<protein>
    <recommendedName>
        <fullName evidence="1">BTB domain-containing protein</fullName>
    </recommendedName>
</protein>
<comment type="caution">
    <text evidence="2">The sequence shown here is derived from an EMBL/GenBank/DDBJ whole genome shotgun (WGS) entry which is preliminary data.</text>
</comment>
<reference evidence="2 3" key="1">
    <citation type="submission" date="2018-05" db="EMBL/GenBank/DDBJ databases">
        <title>Genome sequencing and assembly of the regulated plant pathogen Lachnellula willkommii and related sister species for the development of diagnostic species identification markers.</title>
        <authorList>
            <person name="Giroux E."/>
            <person name="Bilodeau G."/>
        </authorList>
    </citation>
    <scope>NUCLEOTIDE SEQUENCE [LARGE SCALE GENOMIC DNA]</scope>
    <source>
        <strain evidence="2 3">CBS 197.66</strain>
    </source>
</reference>
<dbReference type="EMBL" id="QGMJ01000030">
    <property type="protein sequence ID" value="TVY44769.1"/>
    <property type="molecule type" value="Genomic_DNA"/>
</dbReference>
<dbReference type="OrthoDB" id="2129688at2759"/>
<evidence type="ECO:0000313" key="3">
    <source>
        <dbReference type="Proteomes" id="UP000462212"/>
    </source>
</evidence>
<dbReference type="InterPro" id="IPR000210">
    <property type="entry name" value="BTB/POZ_dom"/>
</dbReference>
<keyword evidence="3" id="KW-1185">Reference proteome</keyword>
<feature type="domain" description="BTB" evidence="1">
    <location>
        <begin position="29"/>
        <end position="133"/>
    </location>
</feature>
<dbReference type="AlphaFoldDB" id="A0A8H8S193"/>
<accession>A0A8H8S193</accession>
<organism evidence="2 3">
    <name type="scientific">Lachnellula subtilissima</name>
    <dbReference type="NCBI Taxonomy" id="602034"/>
    <lineage>
        <taxon>Eukaryota</taxon>
        <taxon>Fungi</taxon>
        <taxon>Dikarya</taxon>
        <taxon>Ascomycota</taxon>
        <taxon>Pezizomycotina</taxon>
        <taxon>Leotiomycetes</taxon>
        <taxon>Helotiales</taxon>
        <taxon>Lachnaceae</taxon>
        <taxon>Lachnellula</taxon>
    </lineage>
</organism>
<dbReference type="PROSITE" id="PS50097">
    <property type="entry name" value="BTB"/>
    <property type="match status" value="1"/>
</dbReference>
<name>A0A8H8S193_9HELO</name>
<dbReference type="Proteomes" id="UP000462212">
    <property type="component" value="Unassembled WGS sequence"/>
</dbReference>
<evidence type="ECO:0000259" key="1">
    <source>
        <dbReference type="PROSITE" id="PS50097"/>
    </source>
</evidence>